<feature type="domain" description="HTH crp-type" evidence="4">
    <location>
        <begin position="148"/>
        <end position="222"/>
    </location>
</feature>
<dbReference type="SUPFAM" id="SSF51206">
    <property type="entry name" value="cAMP-binding domain-like"/>
    <property type="match status" value="1"/>
</dbReference>
<dbReference type="Pfam" id="PF13545">
    <property type="entry name" value="HTH_Crp_2"/>
    <property type="match status" value="1"/>
</dbReference>
<comment type="caution">
    <text evidence="5">The sequence shown here is derived from an EMBL/GenBank/DDBJ whole genome shotgun (WGS) entry which is preliminary data.</text>
</comment>
<dbReference type="AlphaFoldDB" id="A0A533I110"/>
<name>A0A533I110_PARDE</name>
<evidence type="ECO:0000256" key="1">
    <source>
        <dbReference type="ARBA" id="ARBA00023015"/>
    </source>
</evidence>
<dbReference type="GO" id="GO:0003677">
    <property type="term" value="F:DNA binding"/>
    <property type="evidence" value="ECO:0007669"/>
    <property type="project" value="UniProtKB-KW"/>
</dbReference>
<dbReference type="InterPro" id="IPR012318">
    <property type="entry name" value="HTH_CRP"/>
</dbReference>
<dbReference type="PROSITE" id="PS51063">
    <property type="entry name" value="HTH_CRP_2"/>
    <property type="match status" value="1"/>
</dbReference>
<organism evidence="5 6">
    <name type="scientific">Paracoccus denitrificans</name>
    <dbReference type="NCBI Taxonomy" id="266"/>
    <lineage>
        <taxon>Bacteria</taxon>
        <taxon>Pseudomonadati</taxon>
        <taxon>Pseudomonadota</taxon>
        <taxon>Alphaproteobacteria</taxon>
        <taxon>Rhodobacterales</taxon>
        <taxon>Paracoccaceae</taxon>
        <taxon>Paracoccus</taxon>
    </lineage>
</organism>
<evidence type="ECO:0000256" key="2">
    <source>
        <dbReference type="ARBA" id="ARBA00023125"/>
    </source>
</evidence>
<reference evidence="5 6" key="1">
    <citation type="journal article" date="2017" name="Nat. Commun.">
        <title>In situ click chemistry generation of cyclooxygenase-2 inhibitors.</title>
        <authorList>
            <person name="Bhardwaj A."/>
            <person name="Kaur J."/>
            <person name="Wuest M."/>
            <person name="Wuest F."/>
        </authorList>
    </citation>
    <scope>NUCLEOTIDE SEQUENCE [LARGE SCALE GENOMIC DNA]</scope>
    <source>
        <strain evidence="5">S2_012_000_R3_94</strain>
    </source>
</reference>
<dbReference type="Gene3D" id="2.60.120.10">
    <property type="entry name" value="Jelly Rolls"/>
    <property type="match status" value="1"/>
</dbReference>
<dbReference type="SUPFAM" id="SSF46785">
    <property type="entry name" value="Winged helix' DNA-binding domain"/>
    <property type="match status" value="1"/>
</dbReference>
<dbReference type="InterPro" id="IPR018490">
    <property type="entry name" value="cNMP-bd_dom_sf"/>
</dbReference>
<accession>A0A533I110</accession>
<sequence length="264" mass="29731">MSGAMNIIDYIGQMPAPNKLLRPVLAARFELRSLDRCFCKGDTVLKGNEQFSGRVVSGALADVVGRNSCQPVITELYLPNELFNLDGIIIQGKRSEIISLSNSLVELVSHDDIQALLCRHPELNAYLWRASLTNTFRQERWLAQITSRSVSERLAYLICDMFTRFGRSGNLHGNSIPMPLLQKQVAMMIGCSDIHANRLIGELRREGLIEWRDGLVSIHNWHQLAHHGGFEFGQPPAMRLARSGRFSDRRSIIHRRQARTGDGA</sequence>
<dbReference type="GO" id="GO:0006355">
    <property type="term" value="P:regulation of DNA-templated transcription"/>
    <property type="evidence" value="ECO:0007669"/>
    <property type="project" value="InterPro"/>
</dbReference>
<gene>
    <name evidence="5" type="ORF">DI616_14515</name>
</gene>
<protein>
    <submittedName>
        <fullName evidence="5">Crp/Fnr family transcriptional regulator</fullName>
    </submittedName>
</protein>
<proteinExistence type="predicted"/>
<evidence type="ECO:0000259" key="4">
    <source>
        <dbReference type="PROSITE" id="PS51063"/>
    </source>
</evidence>
<dbReference type="InterPro" id="IPR014710">
    <property type="entry name" value="RmlC-like_jellyroll"/>
</dbReference>
<keyword evidence="2" id="KW-0238">DNA-binding</keyword>
<evidence type="ECO:0000313" key="5">
    <source>
        <dbReference type="EMBL" id="TKW65386.1"/>
    </source>
</evidence>
<keyword evidence="3" id="KW-0804">Transcription</keyword>
<dbReference type="EMBL" id="VAFL01000013">
    <property type="protein sequence ID" value="TKW65386.1"/>
    <property type="molecule type" value="Genomic_DNA"/>
</dbReference>
<dbReference type="InterPro" id="IPR036390">
    <property type="entry name" value="WH_DNA-bd_sf"/>
</dbReference>
<evidence type="ECO:0000313" key="6">
    <source>
        <dbReference type="Proteomes" id="UP000315344"/>
    </source>
</evidence>
<evidence type="ECO:0000256" key="3">
    <source>
        <dbReference type="ARBA" id="ARBA00023163"/>
    </source>
</evidence>
<keyword evidence="1" id="KW-0805">Transcription regulation</keyword>
<dbReference type="Proteomes" id="UP000315344">
    <property type="component" value="Unassembled WGS sequence"/>
</dbReference>